<comment type="caution">
    <text evidence="1">The sequence shown here is derived from an EMBL/GenBank/DDBJ whole genome shotgun (WGS) entry which is preliminary data.</text>
</comment>
<dbReference type="EMBL" id="LFMY01000004">
    <property type="protein sequence ID" value="OKL61267.1"/>
    <property type="molecule type" value="Genomic_DNA"/>
</dbReference>
<keyword evidence="2" id="KW-1185">Reference proteome</keyword>
<protein>
    <recommendedName>
        <fullName evidence="3">Protein kinase domain-containing protein</fullName>
    </recommendedName>
</protein>
<dbReference type="RefSeq" id="XP_020121388.1">
    <property type="nucleotide sequence ID" value="XM_020265462.1"/>
</dbReference>
<proteinExistence type="predicted"/>
<dbReference type="PANTHER" id="PTHR36091:SF1">
    <property type="entry name" value="ALTERED INHERITANCE OF MITOCHONDRIA PROTEIN 9, MITOCHONDRIAL"/>
    <property type="match status" value="1"/>
</dbReference>
<sequence length="299" mass="33619">MQFVRENLHIPVLKVLRYCSRASESKLGAEYIVMVKAPGVELGQIWDKLKACDKLSIVKQIAAITCTLARSRLQCHGALLSQNTPSYHAQQKRRTLCHHPSLLEYEGPGLDGFVQPALPETFESLDPQAKKAAKALFLFQSLWLSYEIELQRAVPELLHTFSHRETLPGQILGAIGSIYDDGEPYVQSLLADITEEHVWNQVVGADENGNPSVLCPLKYSERDMAKQKTEYVKWAKDVERKTRILDVIGAHTGCNGAVSPRDYDEVARRLAAAKQRFLVQPLAYTRRRKKYNALVSCSS</sequence>
<dbReference type="Proteomes" id="UP000214365">
    <property type="component" value="Unassembled WGS sequence"/>
</dbReference>
<dbReference type="PANTHER" id="PTHR36091">
    <property type="entry name" value="ALTERED INHERITANCE OF MITOCHONDRIA PROTEIN 9, MITOCHONDRIAL"/>
    <property type="match status" value="1"/>
</dbReference>
<dbReference type="GeneID" id="31002944"/>
<accession>A0A225B5T3</accession>
<reference evidence="1 2" key="1">
    <citation type="submission" date="2015-06" db="EMBL/GenBank/DDBJ databases">
        <title>Talaromyces atroroseus IBT 11181 draft genome.</title>
        <authorList>
            <person name="Rasmussen K.B."/>
            <person name="Rasmussen S."/>
            <person name="Petersen B."/>
            <person name="Sicheritz-Ponten T."/>
            <person name="Mortensen U.H."/>
            <person name="Thrane U."/>
        </authorList>
    </citation>
    <scope>NUCLEOTIDE SEQUENCE [LARGE SCALE GENOMIC DNA]</scope>
    <source>
        <strain evidence="1 2">IBT 11181</strain>
    </source>
</reference>
<evidence type="ECO:0000313" key="2">
    <source>
        <dbReference type="Proteomes" id="UP000214365"/>
    </source>
</evidence>
<name>A0A225B5T3_TALAT</name>
<dbReference type="OrthoDB" id="10003767at2759"/>
<organism evidence="1 2">
    <name type="scientific">Talaromyces atroroseus</name>
    <dbReference type="NCBI Taxonomy" id="1441469"/>
    <lineage>
        <taxon>Eukaryota</taxon>
        <taxon>Fungi</taxon>
        <taxon>Dikarya</taxon>
        <taxon>Ascomycota</taxon>
        <taxon>Pezizomycotina</taxon>
        <taxon>Eurotiomycetes</taxon>
        <taxon>Eurotiomycetidae</taxon>
        <taxon>Eurotiales</taxon>
        <taxon>Trichocomaceae</taxon>
        <taxon>Talaromyces</taxon>
        <taxon>Talaromyces sect. Trachyspermi</taxon>
    </lineage>
</organism>
<evidence type="ECO:0008006" key="3">
    <source>
        <dbReference type="Google" id="ProtNLM"/>
    </source>
</evidence>
<gene>
    <name evidence="1" type="ORF">UA08_03189</name>
</gene>
<evidence type="ECO:0000313" key="1">
    <source>
        <dbReference type="EMBL" id="OKL61267.1"/>
    </source>
</evidence>
<dbReference type="InterPro" id="IPR051035">
    <property type="entry name" value="Mito_inheritance_9"/>
</dbReference>
<dbReference type="AlphaFoldDB" id="A0A225B5T3"/>
<dbReference type="GO" id="GO:0005739">
    <property type="term" value="C:mitochondrion"/>
    <property type="evidence" value="ECO:0007669"/>
    <property type="project" value="TreeGrafter"/>
</dbReference>